<organism evidence="2 3">
    <name type="scientific">Sphaerochaeta globosa (strain ATCC BAA-1886 / DSM 22777 / Buddy)</name>
    <name type="common">Spirochaeta sp. (strain Buddy)</name>
    <dbReference type="NCBI Taxonomy" id="158189"/>
    <lineage>
        <taxon>Bacteria</taxon>
        <taxon>Pseudomonadati</taxon>
        <taxon>Spirochaetota</taxon>
        <taxon>Spirochaetia</taxon>
        <taxon>Spirochaetales</taxon>
        <taxon>Sphaerochaetaceae</taxon>
        <taxon>Sphaerochaeta</taxon>
    </lineage>
</organism>
<evidence type="ECO:0000313" key="3">
    <source>
        <dbReference type="Proteomes" id="UP000008466"/>
    </source>
</evidence>
<dbReference type="HOGENOM" id="CLU_075503_2_1_12"/>
<dbReference type="RefSeq" id="WP_013607331.1">
    <property type="nucleotide sequence ID" value="NC_015152.1"/>
</dbReference>
<keyword evidence="1" id="KW-0472">Membrane</keyword>
<keyword evidence="1" id="KW-1133">Transmembrane helix</keyword>
<dbReference type="eggNOG" id="COG1738">
    <property type="taxonomic scope" value="Bacteria"/>
</dbReference>
<gene>
    <name evidence="2" type="ordered locus">SpiBuddy_1656</name>
</gene>
<dbReference type="KEGG" id="sbu:SpiBuddy_1656"/>
<feature type="transmembrane region" description="Helical" evidence="1">
    <location>
        <begin position="12"/>
        <end position="30"/>
    </location>
</feature>
<comment type="similarity">
    <text evidence="1">Belongs to the vitamin uptake transporter (VUT/ECF) (TC 2.A.88) family. Q precursor transporter subfamily.</text>
</comment>
<evidence type="ECO:0000313" key="2">
    <source>
        <dbReference type="EMBL" id="ADY13481.1"/>
    </source>
</evidence>
<dbReference type="NCBIfam" id="TIGR00697">
    <property type="entry name" value="queuosine precursor transporter"/>
    <property type="match status" value="1"/>
</dbReference>
<evidence type="ECO:0000256" key="1">
    <source>
        <dbReference type="HAMAP-Rule" id="MF_02088"/>
    </source>
</evidence>
<dbReference type="Proteomes" id="UP000008466">
    <property type="component" value="Chromosome"/>
</dbReference>
<dbReference type="Pfam" id="PF02592">
    <property type="entry name" value="Vut_1"/>
    <property type="match status" value="1"/>
</dbReference>
<feature type="transmembrane region" description="Helical" evidence="1">
    <location>
        <begin position="36"/>
        <end position="58"/>
    </location>
</feature>
<dbReference type="InterPro" id="IPR003744">
    <property type="entry name" value="YhhQ"/>
</dbReference>
<name>F0RZC9_SPHGB</name>
<feature type="transmembrane region" description="Helical" evidence="1">
    <location>
        <begin position="147"/>
        <end position="169"/>
    </location>
</feature>
<feature type="transmembrane region" description="Helical" evidence="1">
    <location>
        <begin position="113"/>
        <end position="135"/>
    </location>
</feature>
<dbReference type="PANTHER" id="PTHR34300:SF2">
    <property type="entry name" value="QUEUOSINE PRECURSOR TRANSPORTER-RELATED"/>
    <property type="match status" value="1"/>
</dbReference>
<dbReference type="GO" id="GO:0022857">
    <property type="term" value="F:transmembrane transporter activity"/>
    <property type="evidence" value="ECO:0007669"/>
    <property type="project" value="UniProtKB-UniRule"/>
</dbReference>
<dbReference type="HAMAP" id="MF_02088">
    <property type="entry name" value="Q_prec_transport"/>
    <property type="match status" value="1"/>
</dbReference>
<keyword evidence="3" id="KW-1185">Reference proteome</keyword>
<comment type="subcellular location">
    <subcellularLocation>
        <location evidence="1">Cell inner membrane</location>
        <topology evidence="1">Multi-pass membrane protein</topology>
    </subcellularLocation>
</comment>
<dbReference type="AlphaFoldDB" id="F0RZC9"/>
<dbReference type="GO" id="GO:0005886">
    <property type="term" value="C:plasma membrane"/>
    <property type="evidence" value="ECO:0007669"/>
    <property type="project" value="UniProtKB-SubCell"/>
</dbReference>
<keyword evidence="1" id="KW-0813">Transport</keyword>
<comment type="function">
    <text evidence="1">Involved in the import of queuosine (Q) precursors, required for Q precursor salvage.</text>
</comment>
<accession>F0RZC9</accession>
<keyword evidence="1" id="KW-0997">Cell inner membrane</keyword>
<dbReference type="EMBL" id="CP002541">
    <property type="protein sequence ID" value="ADY13481.1"/>
    <property type="molecule type" value="Genomic_DNA"/>
</dbReference>
<keyword evidence="1" id="KW-1003">Cell membrane</keyword>
<dbReference type="STRING" id="158189.SpiBuddy_1656"/>
<protein>
    <recommendedName>
        <fullName evidence="1">Probable queuosine precursor transporter</fullName>
        <shortName evidence="1">Q precursor transporter</shortName>
    </recommendedName>
</protein>
<feature type="transmembrane region" description="Helical" evidence="1">
    <location>
        <begin position="175"/>
        <end position="197"/>
    </location>
</feature>
<dbReference type="PANTHER" id="PTHR34300">
    <property type="entry name" value="QUEUOSINE PRECURSOR TRANSPORTER-RELATED"/>
    <property type="match status" value="1"/>
</dbReference>
<reference evidence="3" key="1">
    <citation type="submission" date="2011-02" db="EMBL/GenBank/DDBJ databases">
        <title>Complete sequence of Spirochaeta sp. Buddy.</title>
        <authorList>
            <person name="Lucas S."/>
            <person name="Copeland A."/>
            <person name="Lapidus A."/>
            <person name="Cheng J.-F."/>
            <person name="Goodwin L."/>
            <person name="Pitluck S."/>
            <person name="Zeytun A."/>
            <person name="Detter J.C."/>
            <person name="Han C."/>
            <person name="Tapia R."/>
            <person name="Land M."/>
            <person name="Hauser L."/>
            <person name="Kyrpides N."/>
            <person name="Ivanova N."/>
            <person name="Mikhailova N."/>
            <person name="Pagani I."/>
            <person name="Ritalahti K.M."/>
            <person name="Loeffler F.E."/>
            <person name="Woyke T."/>
        </authorList>
    </citation>
    <scope>NUCLEOTIDE SEQUENCE [LARGE SCALE GENOMIC DNA]</scope>
    <source>
        <strain evidence="3">ATCC BAA-1886 / DSM 22777 / Buddy</strain>
    </source>
</reference>
<feature type="transmembrane region" description="Helical" evidence="1">
    <location>
        <begin position="70"/>
        <end position="93"/>
    </location>
</feature>
<sequence>MDKQSQGMNKKELFLFALYITGIVLVNTVGSKIINLFGVRVSVGIFFMPVLFLVTDIVGEVKGHEHASLFVHYSIIMLVILFVTTALFVQVAPHPSWELQQAYRQIFGMSMRMSLASLVSFSISQTVDVNIFLFFKKLSNGKKLWLRNNLSTITSQFIDTVIFMFIAFYQTTPKFTVAFVFSLIIPYWLFKVVFALLDTPFCYLGVKWLSKEEN</sequence>
<keyword evidence="1" id="KW-0812">Transmembrane</keyword>
<proteinExistence type="inferred from homology"/>